<protein>
    <recommendedName>
        <fullName evidence="6">Alcohol dehydrogenase-like C-terminal domain-containing protein</fullName>
    </recommendedName>
</protein>
<evidence type="ECO:0000256" key="3">
    <source>
        <dbReference type="ARBA" id="ARBA00022833"/>
    </source>
</evidence>
<dbReference type="Gene3D" id="3.40.50.720">
    <property type="entry name" value="NAD(P)-binding Rossmann-like Domain"/>
    <property type="match status" value="1"/>
</dbReference>
<evidence type="ECO:0000256" key="1">
    <source>
        <dbReference type="ARBA" id="ARBA00001947"/>
    </source>
</evidence>
<dbReference type="EMBL" id="BAAAXF010000074">
    <property type="protein sequence ID" value="GAA3503201.1"/>
    <property type="molecule type" value="Genomic_DNA"/>
</dbReference>
<comment type="caution">
    <text evidence="4">The sequence shown here is derived from an EMBL/GenBank/DDBJ whole genome shotgun (WGS) entry which is preliminary data.</text>
</comment>
<dbReference type="Proteomes" id="UP001501455">
    <property type="component" value="Unassembled WGS sequence"/>
</dbReference>
<sequence>MTAADHGGIGELGGVTVPTALVPSLLTLSDVFGTGHRAAVADGVNERTRVTVVGDGAVGLPAVLSANRLGAAQIVLMGRHQTRTGPDREFGATDVVSARGAEGIEAVRGLTGGHGTHMVLEAVGRLPAA</sequence>
<dbReference type="SUPFAM" id="SSF51735">
    <property type="entry name" value="NAD(P)-binding Rossmann-fold domains"/>
    <property type="match status" value="1"/>
</dbReference>
<dbReference type="PANTHER" id="PTHR42813:SF2">
    <property type="entry name" value="DEHYDROGENASE, ZINC-CONTAINING, PUTATIVE (AFU_ORTHOLOGUE AFUA_2G02810)-RELATED"/>
    <property type="match status" value="1"/>
</dbReference>
<reference evidence="5" key="1">
    <citation type="journal article" date="2019" name="Int. J. Syst. Evol. Microbiol.">
        <title>The Global Catalogue of Microorganisms (GCM) 10K type strain sequencing project: providing services to taxonomists for standard genome sequencing and annotation.</title>
        <authorList>
            <consortium name="The Broad Institute Genomics Platform"/>
            <consortium name="The Broad Institute Genome Sequencing Center for Infectious Disease"/>
            <person name="Wu L."/>
            <person name="Ma J."/>
        </authorList>
    </citation>
    <scope>NUCLEOTIDE SEQUENCE [LARGE SCALE GENOMIC DNA]</scope>
    <source>
        <strain evidence="5">JCM 4816</strain>
    </source>
</reference>
<evidence type="ECO:0000313" key="4">
    <source>
        <dbReference type="EMBL" id="GAA3503201.1"/>
    </source>
</evidence>
<gene>
    <name evidence="4" type="ORF">GCM10019016_103110</name>
</gene>
<evidence type="ECO:0000256" key="2">
    <source>
        <dbReference type="ARBA" id="ARBA00022723"/>
    </source>
</evidence>
<keyword evidence="3" id="KW-0862">Zinc</keyword>
<proteinExistence type="predicted"/>
<name>A0ABP6UAF0_9ACTN</name>
<accession>A0ABP6UAF0</accession>
<comment type="cofactor">
    <cofactor evidence="1">
        <name>Zn(2+)</name>
        <dbReference type="ChEBI" id="CHEBI:29105"/>
    </cofactor>
</comment>
<dbReference type="Gene3D" id="3.90.180.10">
    <property type="entry name" value="Medium-chain alcohol dehydrogenases, catalytic domain"/>
    <property type="match status" value="1"/>
</dbReference>
<evidence type="ECO:0000313" key="5">
    <source>
        <dbReference type="Proteomes" id="UP001501455"/>
    </source>
</evidence>
<keyword evidence="5" id="KW-1185">Reference proteome</keyword>
<dbReference type="InterPro" id="IPR036291">
    <property type="entry name" value="NAD(P)-bd_dom_sf"/>
</dbReference>
<evidence type="ECO:0008006" key="6">
    <source>
        <dbReference type="Google" id="ProtNLM"/>
    </source>
</evidence>
<organism evidence="4 5">
    <name type="scientific">Streptomyces prasinosporus</name>
    <dbReference type="NCBI Taxonomy" id="68256"/>
    <lineage>
        <taxon>Bacteria</taxon>
        <taxon>Bacillati</taxon>
        <taxon>Actinomycetota</taxon>
        <taxon>Actinomycetes</taxon>
        <taxon>Kitasatosporales</taxon>
        <taxon>Streptomycetaceae</taxon>
        <taxon>Streptomyces</taxon>
        <taxon>Streptomyces albogriseolus group</taxon>
    </lineage>
</organism>
<dbReference type="PANTHER" id="PTHR42813">
    <property type="entry name" value="ZINC-TYPE ALCOHOL DEHYDROGENASE-LIKE"/>
    <property type="match status" value="1"/>
</dbReference>
<keyword evidence="2" id="KW-0479">Metal-binding</keyword>